<feature type="region of interest" description="Disordered" evidence="7">
    <location>
        <begin position="243"/>
        <end position="287"/>
    </location>
</feature>
<feature type="compositionally biased region" description="Basic and acidic residues" evidence="7">
    <location>
        <begin position="117"/>
        <end position="130"/>
    </location>
</feature>
<feature type="domain" description="Homeobox" evidence="8">
    <location>
        <begin position="161"/>
        <end position="221"/>
    </location>
</feature>
<evidence type="ECO:0000256" key="7">
    <source>
        <dbReference type="SAM" id="MobiDB-lite"/>
    </source>
</evidence>
<dbReference type="SUPFAM" id="SSF46689">
    <property type="entry name" value="Homeodomain-like"/>
    <property type="match status" value="1"/>
</dbReference>
<dbReference type="Proteomes" id="UP001642540">
    <property type="component" value="Unassembled WGS sequence"/>
</dbReference>
<dbReference type="InterPro" id="IPR050649">
    <property type="entry name" value="Paired_Homeobox_TFs"/>
</dbReference>
<keyword evidence="2 5" id="KW-0238">DNA-binding</keyword>
<feature type="DNA-binding region" description="Homeobox" evidence="5">
    <location>
        <begin position="163"/>
        <end position="222"/>
    </location>
</feature>
<accession>A0ABP1QWD0</accession>
<comment type="caution">
    <text evidence="9">The sequence shown here is derived from an EMBL/GenBank/DDBJ whole genome shotgun (WGS) entry which is preliminary data.</text>
</comment>
<dbReference type="CDD" id="cd00086">
    <property type="entry name" value="homeodomain"/>
    <property type="match status" value="1"/>
</dbReference>
<sequence length="439" mass="46950">MDCDLYHSGFLHGSSNHPSCAVTDKLPACYSRFSVNSILDFGVDNGGQSNVGVEQQSRDSSANNNNSVSGDRNLMGCCHVNGDGTGRDNSGDELHPDCDKMRCLNSSSAADEDEMDDTKLDLRDDNESKDSSIFSGGNGGDTTGLIGTNLISSSSDAKSNARGRRNRTQFTPAQLAALERVFERTHYPDAFAREELARKVSLTEVRVQVWFQNRRAKFRRNERSICLGGGRGGGVPTSHLTYPGGLSDNGSRGPRNTSPCSTIINFAHPHSNKGNNGSKSSSTSPNQLLHHIVPPNVVVQNSVFPPTSTPPIPNGQNPVTMFASNPSSAMTNSNFSASANPMDHHSSAAASSAVSTFYSLYRAVQGSYSHGPTGVVVPPTAHHSYHNYPPNYHHHHHHHHPQMGIAAAAAAAAAAALPTYTSSGAPADHRDWMSSFNQE</sequence>
<evidence type="ECO:0000259" key="8">
    <source>
        <dbReference type="PROSITE" id="PS50071"/>
    </source>
</evidence>
<evidence type="ECO:0000256" key="4">
    <source>
        <dbReference type="ARBA" id="ARBA00023242"/>
    </source>
</evidence>
<keyword evidence="3 5" id="KW-0371">Homeobox</keyword>
<evidence type="ECO:0000313" key="9">
    <source>
        <dbReference type="EMBL" id="CAL8113557.1"/>
    </source>
</evidence>
<feature type="region of interest" description="Disordered" evidence="7">
    <location>
        <begin position="49"/>
        <end position="68"/>
    </location>
</feature>
<keyword evidence="10" id="KW-1185">Reference proteome</keyword>
<evidence type="ECO:0000256" key="6">
    <source>
        <dbReference type="RuleBase" id="RU000682"/>
    </source>
</evidence>
<feature type="region of interest" description="Disordered" evidence="7">
    <location>
        <begin position="108"/>
        <end position="168"/>
    </location>
</feature>
<evidence type="ECO:0000256" key="5">
    <source>
        <dbReference type="PROSITE-ProRule" id="PRU00108"/>
    </source>
</evidence>
<evidence type="ECO:0000256" key="2">
    <source>
        <dbReference type="ARBA" id="ARBA00023125"/>
    </source>
</evidence>
<organism evidence="9 10">
    <name type="scientific">Orchesella dallaii</name>
    <dbReference type="NCBI Taxonomy" id="48710"/>
    <lineage>
        <taxon>Eukaryota</taxon>
        <taxon>Metazoa</taxon>
        <taxon>Ecdysozoa</taxon>
        <taxon>Arthropoda</taxon>
        <taxon>Hexapoda</taxon>
        <taxon>Collembola</taxon>
        <taxon>Entomobryomorpha</taxon>
        <taxon>Entomobryoidea</taxon>
        <taxon>Orchesellidae</taxon>
        <taxon>Orchesellinae</taxon>
        <taxon>Orchesella</taxon>
    </lineage>
</organism>
<reference evidence="9 10" key="1">
    <citation type="submission" date="2024-08" db="EMBL/GenBank/DDBJ databases">
        <authorList>
            <person name="Cucini C."/>
            <person name="Frati F."/>
        </authorList>
    </citation>
    <scope>NUCLEOTIDE SEQUENCE [LARGE SCALE GENOMIC DNA]</scope>
</reference>
<dbReference type="Pfam" id="PF00046">
    <property type="entry name" value="Homeodomain"/>
    <property type="match status" value="1"/>
</dbReference>
<keyword evidence="4 5" id="KW-0539">Nucleus</keyword>
<dbReference type="PANTHER" id="PTHR24329">
    <property type="entry name" value="HOMEOBOX PROTEIN ARISTALESS"/>
    <property type="match status" value="1"/>
</dbReference>
<dbReference type="InterPro" id="IPR017970">
    <property type="entry name" value="Homeobox_CS"/>
</dbReference>
<name>A0ABP1QWD0_9HEXA</name>
<feature type="compositionally biased region" description="Polar residues" evidence="7">
    <location>
        <begin position="248"/>
        <end position="264"/>
    </location>
</feature>
<evidence type="ECO:0000313" key="10">
    <source>
        <dbReference type="Proteomes" id="UP001642540"/>
    </source>
</evidence>
<dbReference type="PANTHER" id="PTHR24329:SF543">
    <property type="entry name" value="FI01017P-RELATED"/>
    <property type="match status" value="1"/>
</dbReference>
<dbReference type="PROSITE" id="PS00027">
    <property type="entry name" value="HOMEOBOX_1"/>
    <property type="match status" value="1"/>
</dbReference>
<feature type="compositionally biased region" description="Low complexity" evidence="7">
    <location>
        <begin position="272"/>
        <end position="282"/>
    </location>
</feature>
<dbReference type="EMBL" id="CAXLJM020000049">
    <property type="protein sequence ID" value="CAL8113557.1"/>
    <property type="molecule type" value="Genomic_DNA"/>
</dbReference>
<evidence type="ECO:0000256" key="3">
    <source>
        <dbReference type="ARBA" id="ARBA00023155"/>
    </source>
</evidence>
<proteinExistence type="predicted"/>
<protein>
    <recommendedName>
        <fullName evidence="8">Homeobox domain-containing protein</fullName>
    </recommendedName>
</protein>
<dbReference type="PROSITE" id="PS50071">
    <property type="entry name" value="HOMEOBOX_2"/>
    <property type="match status" value="1"/>
</dbReference>
<evidence type="ECO:0000256" key="1">
    <source>
        <dbReference type="ARBA" id="ARBA00004123"/>
    </source>
</evidence>
<dbReference type="InterPro" id="IPR009057">
    <property type="entry name" value="Homeodomain-like_sf"/>
</dbReference>
<comment type="subcellular location">
    <subcellularLocation>
        <location evidence="1 5 6">Nucleus</location>
    </subcellularLocation>
</comment>
<dbReference type="SMART" id="SM00389">
    <property type="entry name" value="HOX"/>
    <property type="match status" value="1"/>
</dbReference>
<dbReference type="InterPro" id="IPR001356">
    <property type="entry name" value="HD"/>
</dbReference>
<gene>
    <name evidence="9" type="ORF">ODALV1_LOCUS16070</name>
</gene>
<dbReference type="Gene3D" id="1.10.10.60">
    <property type="entry name" value="Homeodomain-like"/>
    <property type="match status" value="1"/>
</dbReference>